<accession>A0ACD3YPN8</accession>
<organism evidence="1 2">
    <name type="scientific">Fusarium solani subsp. cucurbitae</name>
    <name type="common">Neocosmosporum cucurbitae</name>
    <dbReference type="NCBI Taxonomy" id="2747967"/>
    <lineage>
        <taxon>Eukaryota</taxon>
        <taxon>Fungi</taxon>
        <taxon>Dikarya</taxon>
        <taxon>Ascomycota</taxon>
        <taxon>Pezizomycotina</taxon>
        <taxon>Sordariomycetes</taxon>
        <taxon>Hypocreomycetidae</taxon>
        <taxon>Hypocreales</taxon>
        <taxon>Nectriaceae</taxon>
        <taxon>Fusarium</taxon>
        <taxon>Fusarium solani species complex</taxon>
    </lineage>
</organism>
<dbReference type="Proteomes" id="UP000830768">
    <property type="component" value="Chromosome 2"/>
</dbReference>
<dbReference type="EMBL" id="CP090031">
    <property type="protein sequence ID" value="UPK90871.1"/>
    <property type="molecule type" value="Genomic_DNA"/>
</dbReference>
<protein>
    <submittedName>
        <fullName evidence="1">Uncharacterized protein</fullName>
    </submittedName>
</protein>
<gene>
    <name evidence="1" type="ORF">LCI18_001806</name>
</gene>
<name>A0ACD3YPN8_FUSSC</name>
<keyword evidence="2" id="KW-1185">Reference proteome</keyword>
<proteinExistence type="predicted"/>
<reference evidence="1" key="1">
    <citation type="submission" date="2021-11" db="EMBL/GenBank/DDBJ databases">
        <title>Fusarium solani-melongenae Genome sequencing and assembly.</title>
        <authorList>
            <person name="Xie S."/>
            <person name="Huang L."/>
            <person name="Zhang X."/>
        </authorList>
    </citation>
    <scope>NUCLEOTIDE SEQUENCE</scope>
    <source>
        <strain evidence="1">CRI 24-3</strain>
    </source>
</reference>
<evidence type="ECO:0000313" key="1">
    <source>
        <dbReference type="EMBL" id="UPK90871.1"/>
    </source>
</evidence>
<evidence type="ECO:0000313" key="2">
    <source>
        <dbReference type="Proteomes" id="UP000830768"/>
    </source>
</evidence>
<sequence>MASPTIYSKPLLPNEIRLMVLLPGKWKDLISCKLCIDLLVKKSRRREYKALSYAWGLKSLSNPPKIQVEDILLPITVNLECALKHIRRLDEPVVLWVDAVCINQADANERATQVSRMGDIYSEATEVVVFLGGGPSRQMNGSKKQKDPGPCTVFTNTPLDDNLTNQALLNWTTPGRRQKITAFDLFSLLRILSQSREAPDPFEPLRQVPDVYLTVMFESLRQMLTTRWWDRIWVVQEAVIARKITLRYGDVSAPWEMVAEAALTHFQRTRLDHHSLVSRDDIKVLNLLSRVQDIDNFRRAWGENDRPNILSLLREFSNRKASDERDKVYALLGLCDQHTGIRPDYSSEVRETYMLATVDIILHSKSLSVLSGDLGRKERRDLPSWVPDWSATFDEHDRKRVRLFNHYYACGDVRGSILQDDRIGWHIEREMASLANGLVLAPDPKSLPPLPLSVILKWYKSTHPKAESDCDRVMKRCHLDGQREIKTLIDYSIIEFEPLRWEGCLKVRGHCIGTVGKTMPPLYSSSDMNAVSDAITAWYKHAQLSQPLAFSGKDFVSTILSAVKKTTSGFERLGPDDERAISHWYRHKIERENLVWADPDAAPPSPETLDAFTEVMRLSVTNRTFFITQDGKMGLGPASIANGDEIHILPGGKLPFVLRRVKPPASLNSWPRYRKATAFNLVGDCFLHGAMDNQLGFLQPGGLPTKLLYQVLGILRNNWENCGQDLGAKLGLKTYVSRWSERHEPKRYQWPAEAPWPGIAGWSGDYRYRLLSYWDRIYRRSGVPKGKEKLGGIGSLRSIDIIQKMDELHRDWGMLTEIADEVEKDFIYLV</sequence>